<keyword evidence="2 5" id="KW-0812">Transmembrane</keyword>
<keyword evidence="7" id="KW-0378">Hydrolase</keyword>
<keyword evidence="4 5" id="KW-0472">Membrane</keyword>
<feature type="transmembrane region" description="Helical" evidence="5">
    <location>
        <begin position="61"/>
        <end position="79"/>
    </location>
</feature>
<evidence type="ECO:0000256" key="3">
    <source>
        <dbReference type="ARBA" id="ARBA00022989"/>
    </source>
</evidence>
<feature type="transmembrane region" description="Helical" evidence="5">
    <location>
        <begin position="161"/>
        <end position="181"/>
    </location>
</feature>
<sequence length="184" mass="20337">MAHAAQLRAQFKFVFALVVLFTAIEVVNMFTGRALNLLGNYPREVFGLKGILFSHFLHGDVKHFASNIVTLAIFSFLLLQYGMKRYIKVTLFLMLSIGVSVWLLARPAMHIGASGLIYGYLGFLILGGLISGRIKLIIIALVVAFFYGGLIFGVLPTRPFVSWESHLFGFIAGLVAAKLWAKPN</sequence>
<dbReference type="InterPro" id="IPR035952">
    <property type="entry name" value="Rhomboid-like_sf"/>
</dbReference>
<keyword evidence="3 5" id="KW-1133">Transmembrane helix</keyword>
<evidence type="ECO:0000256" key="1">
    <source>
        <dbReference type="ARBA" id="ARBA00004141"/>
    </source>
</evidence>
<evidence type="ECO:0000313" key="7">
    <source>
        <dbReference type="EMBL" id="GAA0857920.1"/>
    </source>
</evidence>
<dbReference type="GO" id="GO:0008233">
    <property type="term" value="F:peptidase activity"/>
    <property type="evidence" value="ECO:0007669"/>
    <property type="project" value="UniProtKB-KW"/>
</dbReference>
<feature type="transmembrane region" description="Helical" evidence="5">
    <location>
        <begin position="12"/>
        <end position="31"/>
    </location>
</feature>
<comment type="subcellular location">
    <subcellularLocation>
        <location evidence="1">Membrane</location>
        <topology evidence="1">Multi-pass membrane protein</topology>
    </subcellularLocation>
</comment>
<dbReference type="EMBL" id="BAAAFD010000007">
    <property type="protein sequence ID" value="GAA0857920.1"/>
    <property type="molecule type" value="Genomic_DNA"/>
</dbReference>
<dbReference type="Proteomes" id="UP001500359">
    <property type="component" value="Unassembled WGS sequence"/>
</dbReference>
<feature type="transmembrane region" description="Helical" evidence="5">
    <location>
        <begin position="86"/>
        <end position="105"/>
    </location>
</feature>
<evidence type="ECO:0000256" key="4">
    <source>
        <dbReference type="ARBA" id="ARBA00023136"/>
    </source>
</evidence>
<organism evidence="7 8">
    <name type="scientific">Aliiglaciecola litoralis</name>
    <dbReference type="NCBI Taxonomy" id="582857"/>
    <lineage>
        <taxon>Bacteria</taxon>
        <taxon>Pseudomonadati</taxon>
        <taxon>Pseudomonadota</taxon>
        <taxon>Gammaproteobacteria</taxon>
        <taxon>Alteromonadales</taxon>
        <taxon>Alteromonadaceae</taxon>
        <taxon>Aliiglaciecola</taxon>
    </lineage>
</organism>
<feature type="domain" description="Peptidase S54 rhomboid" evidence="6">
    <location>
        <begin position="51"/>
        <end position="179"/>
    </location>
</feature>
<dbReference type="RefSeq" id="WP_343860569.1">
    <property type="nucleotide sequence ID" value="NZ_BAAAFD010000007.1"/>
</dbReference>
<dbReference type="SUPFAM" id="SSF144091">
    <property type="entry name" value="Rhomboid-like"/>
    <property type="match status" value="1"/>
</dbReference>
<comment type="caution">
    <text evidence="7">The sequence shown here is derived from an EMBL/GenBank/DDBJ whole genome shotgun (WGS) entry which is preliminary data.</text>
</comment>
<protein>
    <submittedName>
        <fullName evidence="7">Rhomboid family intramembrane serine protease</fullName>
    </submittedName>
</protein>
<evidence type="ECO:0000313" key="8">
    <source>
        <dbReference type="Proteomes" id="UP001500359"/>
    </source>
</evidence>
<dbReference type="Gene3D" id="1.20.1540.10">
    <property type="entry name" value="Rhomboid-like"/>
    <property type="match status" value="1"/>
</dbReference>
<name>A0ABP3X1U4_9ALTE</name>
<feature type="transmembrane region" description="Helical" evidence="5">
    <location>
        <begin position="111"/>
        <end position="129"/>
    </location>
</feature>
<proteinExistence type="predicted"/>
<feature type="transmembrane region" description="Helical" evidence="5">
    <location>
        <begin position="136"/>
        <end position="155"/>
    </location>
</feature>
<evidence type="ECO:0000256" key="2">
    <source>
        <dbReference type="ARBA" id="ARBA00022692"/>
    </source>
</evidence>
<dbReference type="InterPro" id="IPR022764">
    <property type="entry name" value="Peptidase_S54_rhomboid_dom"/>
</dbReference>
<evidence type="ECO:0000259" key="6">
    <source>
        <dbReference type="Pfam" id="PF01694"/>
    </source>
</evidence>
<keyword evidence="8" id="KW-1185">Reference proteome</keyword>
<gene>
    <name evidence="7" type="ORF">GCM10009114_25560</name>
</gene>
<accession>A0ABP3X1U4</accession>
<dbReference type="Pfam" id="PF01694">
    <property type="entry name" value="Rhomboid"/>
    <property type="match status" value="1"/>
</dbReference>
<keyword evidence="7" id="KW-0645">Protease</keyword>
<dbReference type="GO" id="GO:0006508">
    <property type="term" value="P:proteolysis"/>
    <property type="evidence" value="ECO:0007669"/>
    <property type="project" value="UniProtKB-KW"/>
</dbReference>
<evidence type="ECO:0000256" key="5">
    <source>
        <dbReference type="SAM" id="Phobius"/>
    </source>
</evidence>
<reference evidence="8" key="1">
    <citation type="journal article" date="2019" name="Int. J. Syst. Evol. Microbiol.">
        <title>The Global Catalogue of Microorganisms (GCM) 10K type strain sequencing project: providing services to taxonomists for standard genome sequencing and annotation.</title>
        <authorList>
            <consortium name="The Broad Institute Genomics Platform"/>
            <consortium name="The Broad Institute Genome Sequencing Center for Infectious Disease"/>
            <person name="Wu L."/>
            <person name="Ma J."/>
        </authorList>
    </citation>
    <scope>NUCLEOTIDE SEQUENCE [LARGE SCALE GENOMIC DNA]</scope>
    <source>
        <strain evidence="8">JCM 15896</strain>
    </source>
</reference>